<protein>
    <recommendedName>
        <fullName evidence="1">Thioesterase domain-containing protein</fullName>
    </recommendedName>
</protein>
<dbReference type="KEGG" id="aym:YM304_01990"/>
<dbReference type="CDD" id="cd03443">
    <property type="entry name" value="PaaI_thioesterase"/>
    <property type="match status" value="1"/>
</dbReference>
<dbReference type="InterPro" id="IPR029069">
    <property type="entry name" value="HotDog_dom_sf"/>
</dbReference>
<dbReference type="Proteomes" id="UP000011863">
    <property type="component" value="Chromosome"/>
</dbReference>
<feature type="domain" description="Thioesterase" evidence="1">
    <location>
        <begin position="48"/>
        <end position="123"/>
    </location>
</feature>
<dbReference type="RefSeq" id="WP_015439761.1">
    <property type="nucleotide sequence ID" value="NC_020520.1"/>
</dbReference>
<evidence type="ECO:0000313" key="3">
    <source>
        <dbReference type="Proteomes" id="UP000011863"/>
    </source>
</evidence>
<dbReference type="InterPro" id="IPR006683">
    <property type="entry name" value="Thioestr_dom"/>
</dbReference>
<gene>
    <name evidence="2" type="ORF">YM304_01990</name>
</gene>
<evidence type="ECO:0000313" key="2">
    <source>
        <dbReference type="EMBL" id="BAN00513.1"/>
    </source>
</evidence>
<proteinExistence type="predicted"/>
<evidence type="ECO:0000259" key="1">
    <source>
        <dbReference type="Pfam" id="PF03061"/>
    </source>
</evidence>
<reference evidence="2 3" key="1">
    <citation type="journal article" date="2013" name="Int. J. Syst. Evol. Microbiol.">
        <title>Ilumatobacter nonamiense sp. nov. and Ilumatobacter coccineum sp. nov., isolated from seashore sand.</title>
        <authorList>
            <person name="Matsumoto A."/>
            <person name="Kasai H."/>
            <person name="Matsuo Y."/>
            <person name="Shizuri Y."/>
            <person name="Ichikawa N."/>
            <person name="Fujita N."/>
            <person name="Omura S."/>
            <person name="Takahashi Y."/>
        </authorList>
    </citation>
    <scope>NUCLEOTIDE SEQUENCE [LARGE SCALE GENOMIC DNA]</scope>
    <source>
        <strain evidence="3">NBRC 103263 / KCTC 29153 / YM16-304</strain>
    </source>
</reference>
<accession>A0A6C7E0K0</accession>
<dbReference type="Pfam" id="PF03061">
    <property type="entry name" value="4HBT"/>
    <property type="match status" value="1"/>
</dbReference>
<name>A0A6C7E0K0_ILUCY</name>
<keyword evidence="3" id="KW-1185">Reference proteome</keyword>
<dbReference type="Gene3D" id="3.10.129.10">
    <property type="entry name" value="Hotdog Thioesterase"/>
    <property type="match status" value="1"/>
</dbReference>
<organism evidence="2 3">
    <name type="scientific">Ilumatobacter coccineus (strain NBRC 103263 / KCTC 29153 / YM16-304)</name>
    <dbReference type="NCBI Taxonomy" id="1313172"/>
    <lineage>
        <taxon>Bacteria</taxon>
        <taxon>Bacillati</taxon>
        <taxon>Actinomycetota</taxon>
        <taxon>Acidimicrobiia</taxon>
        <taxon>Acidimicrobiales</taxon>
        <taxon>Ilumatobacteraceae</taxon>
        <taxon>Ilumatobacter</taxon>
    </lineage>
</organism>
<dbReference type="AlphaFoldDB" id="A0A6C7E0K0"/>
<sequence length="141" mass="15130">MSTNPVTAEAITAMIDREFSGTGNTCFEVGDDYAIARRDVHTDEIRPGGFVSGPTQFGLADAALWYVTFVGVGRIEPMAMTSELSIRYIRPAVGDVLWAKATLDVAGRRSVVGTVSIWTTDESKPSAVAQGTYMLPHTPST</sequence>
<dbReference type="EMBL" id="AP012057">
    <property type="protein sequence ID" value="BAN00513.1"/>
    <property type="molecule type" value="Genomic_DNA"/>
</dbReference>
<dbReference type="SUPFAM" id="SSF54637">
    <property type="entry name" value="Thioesterase/thiol ester dehydrase-isomerase"/>
    <property type="match status" value="1"/>
</dbReference>